<organism evidence="1 2">
    <name type="scientific">Candidatus Roizmanbacteria bacterium RIFCSPLOWO2_01_FULL_38_12</name>
    <dbReference type="NCBI Taxonomy" id="1802061"/>
    <lineage>
        <taxon>Bacteria</taxon>
        <taxon>Candidatus Roizmaniibacteriota</taxon>
    </lineage>
</organism>
<dbReference type="PANTHER" id="PTHR43861:SF6">
    <property type="entry name" value="METHYLTRANSFERASE TYPE 11"/>
    <property type="match status" value="1"/>
</dbReference>
<dbReference type="EMBL" id="MGAL01000036">
    <property type="protein sequence ID" value="OGK47027.1"/>
    <property type="molecule type" value="Genomic_DNA"/>
</dbReference>
<name>A0A1F7IUI4_9BACT</name>
<proteinExistence type="predicted"/>
<dbReference type="Pfam" id="PF13489">
    <property type="entry name" value="Methyltransf_23"/>
    <property type="match status" value="1"/>
</dbReference>
<sequence>MTKNRPCPICNYKKSSILFSQKFTNHFSHDIASCNSCGFVFVRNTPSQRFYHQYYTKMSKYEGIRVHEAHEKITNSFIDSFTKKYIKFSAQILDVGCATGKFLFRLKNKGYKHVFGFDPAPLCKKIAFEKYGLRINIADIDSFKSIKKYDFIILSQILEHLHVVDKSIDKISTWLRDNGFLYIGVPDAGKFYKSFDEPFGEFSTEHINFFSQSSLIRLLKNFRCVASISNHQVICSAWQKTSEEIISIKKYIELSEKKMGAIRKVINKAGNKIIVWGAGALTQRLLQSTDLKKKVIKLVDMNTKLIGKNYGDIAIISPKELYSYSEPVLISSFKFRDEIKKYISDNGYKNKVFTF</sequence>
<gene>
    <name evidence="1" type="ORF">A3A93_02805</name>
</gene>
<accession>A0A1F7IUI4</accession>
<dbReference type="InterPro" id="IPR029063">
    <property type="entry name" value="SAM-dependent_MTases_sf"/>
</dbReference>
<dbReference type="Gene3D" id="3.40.50.720">
    <property type="entry name" value="NAD(P)-binding Rossmann-like Domain"/>
    <property type="match status" value="1"/>
</dbReference>
<dbReference type="Gene3D" id="3.40.50.150">
    <property type="entry name" value="Vaccinia Virus protein VP39"/>
    <property type="match status" value="1"/>
</dbReference>
<reference evidence="1 2" key="1">
    <citation type="journal article" date="2016" name="Nat. Commun.">
        <title>Thousands of microbial genomes shed light on interconnected biogeochemical processes in an aquifer system.</title>
        <authorList>
            <person name="Anantharaman K."/>
            <person name="Brown C.T."/>
            <person name="Hug L.A."/>
            <person name="Sharon I."/>
            <person name="Castelle C.J."/>
            <person name="Probst A.J."/>
            <person name="Thomas B.C."/>
            <person name="Singh A."/>
            <person name="Wilkins M.J."/>
            <person name="Karaoz U."/>
            <person name="Brodie E.L."/>
            <person name="Williams K.H."/>
            <person name="Hubbard S.S."/>
            <person name="Banfield J.F."/>
        </authorList>
    </citation>
    <scope>NUCLEOTIDE SEQUENCE [LARGE SCALE GENOMIC DNA]</scope>
</reference>
<dbReference type="Proteomes" id="UP000177141">
    <property type="component" value="Unassembled WGS sequence"/>
</dbReference>
<dbReference type="CDD" id="cd02440">
    <property type="entry name" value="AdoMet_MTases"/>
    <property type="match status" value="1"/>
</dbReference>
<protein>
    <submittedName>
        <fullName evidence="1">Uncharacterized protein</fullName>
    </submittedName>
</protein>
<comment type="caution">
    <text evidence="1">The sequence shown here is derived from an EMBL/GenBank/DDBJ whole genome shotgun (WGS) entry which is preliminary data.</text>
</comment>
<dbReference type="STRING" id="1802061.A3A93_02805"/>
<dbReference type="SUPFAM" id="SSF53335">
    <property type="entry name" value="S-adenosyl-L-methionine-dependent methyltransferases"/>
    <property type="match status" value="1"/>
</dbReference>
<dbReference type="AlphaFoldDB" id="A0A1F7IUI4"/>
<evidence type="ECO:0000313" key="2">
    <source>
        <dbReference type="Proteomes" id="UP000177141"/>
    </source>
</evidence>
<dbReference type="PANTHER" id="PTHR43861">
    <property type="entry name" value="TRANS-ACONITATE 2-METHYLTRANSFERASE-RELATED"/>
    <property type="match status" value="1"/>
</dbReference>
<evidence type="ECO:0000313" key="1">
    <source>
        <dbReference type="EMBL" id="OGK47027.1"/>
    </source>
</evidence>